<sequence>MVDRVLKALGAAHQGAVGVLLADGSEPGPVYFDVGSGPNVPSSTEWHAYDGRRGRPRAALLRGSCSCGWRGAAEYPLDWTTLADDEPLYEADVDLSGPIGDYEAHVSVVRDAAVPLPAELTGLLTELVRQLDVLAVEEPLAVLKALADLRYVIAQTGQEAAYELAALDVPLKDVATALGTSETAARTYLNDYLHP</sequence>
<organism evidence="1 2">
    <name type="scientific">Streptomyces flavotricini</name>
    <dbReference type="NCBI Taxonomy" id="66888"/>
    <lineage>
        <taxon>Bacteria</taxon>
        <taxon>Bacillati</taxon>
        <taxon>Actinomycetota</taxon>
        <taxon>Actinomycetes</taxon>
        <taxon>Kitasatosporales</taxon>
        <taxon>Streptomycetaceae</taxon>
        <taxon>Streptomyces</taxon>
    </lineage>
</organism>
<keyword evidence="2" id="KW-1185">Reference proteome</keyword>
<evidence type="ECO:0000313" key="2">
    <source>
        <dbReference type="Proteomes" id="UP001520654"/>
    </source>
</evidence>
<dbReference type="EMBL" id="JAINUL010000001">
    <property type="protein sequence ID" value="MCC0093247.1"/>
    <property type="molecule type" value="Genomic_DNA"/>
</dbReference>
<dbReference type="Proteomes" id="UP001520654">
    <property type="component" value="Unassembled WGS sequence"/>
</dbReference>
<evidence type="ECO:0000313" key="1">
    <source>
        <dbReference type="EMBL" id="MCC0093247.1"/>
    </source>
</evidence>
<protein>
    <submittedName>
        <fullName evidence="1">Uncharacterized protein</fullName>
    </submittedName>
</protein>
<dbReference type="RefSeq" id="WP_229333911.1">
    <property type="nucleotide sequence ID" value="NZ_JAINUL010000001.1"/>
</dbReference>
<comment type="caution">
    <text evidence="1">The sequence shown here is derived from an EMBL/GenBank/DDBJ whole genome shotgun (WGS) entry which is preliminary data.</text>
</comment>
<reference evidence="1 2" key="1">
    <citation type="submission" date="2021-08" db="EMBL/GenBank/DDBJ databases">
        <title>Genomic Architecture of Streptomyces flavotricini NGL1 and Streptomyces erythrochromogenes HMS4 With Differential Plant Beneficial attributes and laccase production capabilities.</title>
        <authorList>
            <person name="Salwan R."/>
            <person name="Kaur R."/>
            <person name="Sharma V."/>
        </authorList>
    </citation>
    <scope>NUCLEOTIDE SEQUENCE [LARGE SCALE GENOMIC DNA]</scope>
    <source>
        <strain evidence="1 2">NGL1</strain>
    </source>
</reference>
<proteinExistence type="predicted"/>
<accession>A0ABS8DY17</accession>
<gene>
    <name evidence="1" type="ORF">K7B10_00150</name>
</gene>
<name>A0ABS8DY17_9ACTN</name>